<dbReference type="InterPro" id="IPR009006">
    <property type="entry name" value="Ala_racemase/Decarboxylase_C"/>
</dbReference>
<evidence type="ECO:0000313" key="8">
    <source>
        <dbReference type="Proteomes" id="UP000256478"/>
    </source>
</evidence>
<feature type="domain" description="Orn/DAP/Arg decarboxylase 2 N-terminal" evidence="6">
    <location>
        <begin position="45"/>
        <end position="288"/>
    </location>
</feature>
<dbReference type="GO" id="GO:0009089">
    <property type="term" value="P:lysine biosynthetic process via diaminopimelate"/>
    <property type="evidence" value="ECO:0007669"/>
    <property type="project" value="TreeGrafter"/>
</dbReference>
<dbReference type="Gene3D" id="2.40.37.10">
    <property type="entry name" value="Lyase, Ornithine Decarboxylase, Chain A, domain 1"/>
    <property type="match status" value="1"/>
</dbReference>
<dbReference type="PRINTS" id="PR01179">
    <property type="entry name" value="ODADCRBXLASE"/>
</dbReference>
<reference evidence="7 8" key="1">
    <citation type="submission" date="2018-08" db="EMBL/GenBank/DDBJ databases">
        <title>Thalassotalea euphylliae genome.</title>
        <authorList>
            <person name="Summers S."/>
            <person name="Rice S.A."/>
            <person name="Freckelton M.L."/>
            <person name="Nedved B.T."/>
            <person name="Hadfield M.G."/>
        </authorList>
    </citation>
    <scope>NUCLEOTIDE SEQUENCE [LARGE SCALE GENOMIC DNA]</scope>
    <source>
        <strain evidence="7 8">H1</strain>
    </source>
</reference>
<dbReference type="CDD" id="cd06839">
    <property type="entry name" value="PLPDE_III_Btrk_like"/>
    <property type="match status" value="1"/>
</dbReference>
<dbReference type="Pfam" id="PF02784">
    <property type="entry name" value="Orn_Arg_deC_N"/>
    <property type="match status" value="1"/>
</dbReference>
<evidence type="ECO:0000256" key="4">
    <source>
        <dbReference type="RuleBase" id="RU003737"/>
    </source>
</evidence>
<comment type="caution">
    <text evidence="7">The sequence shown here is derived from an EMBL/GenBank/DDBJ whole genome shotgun (WGS) entry which is preliminary data.</text>
</comment>
<protein>
    <submittedName>
        <fullName evidence="7">Pyridoxal-dependent decarboxylase, exosortase A system-associated</fullName>
    </submittedName>
</protein>
<dbReference type="InterPro" id="IPR022644">
    <property type="entry name" value="De-COase2_N"/>
</dbReference>
<dbReference type="Proteomes" id="UP000256478">
    <property type="component" value="Unassembled WGS sequence"/>
</dbReference>
<evidence type="ECO:0000259" key="5">
    <source>
        <dbReference type="Pfam" id="PF00278"/>
    </source>
</evidence>
<dbReference type="PANTHER" id="PTHR43727:SF2">
    <property type="entry name" value="GROUP IV DECARBOXYLASE"/>
    <property type="match status" value="1"/>
</dbReference>
<dbReference type="InterPro" id="IPR022643">
    <property type="entry name" value="De-COase2_C"/>
</dbReference>
<evidence type="ECO:0000256" key="3">
    <source>
        <dbReference type="PIRSR" id="PIRSR600183-50"/>
    </source>
</evidence>
<sequence length="408" mass="44106">MKAHDSLTPFQQQNHQLMIGDKTLSHIEMLVGRTPFYVYDRVTLAQTVKQLKNALPPEISLHYAIKANPYPPLVNFMQPLVSGFDVASSKEMLLAIQSGMPANEISFAGPGKTEDDIRAAIVAGITLHAESLTEINRAIALGKQLALKPNIAIRINPAFELKASGMKMAGGAKPFGIDQEQLPSILAELDYQALNFRGFHIYAGSQNLKEAALMEMHQKTFALAEELVAMTPVPIDYINIGGGLGIPYFAGEQRLDLSLVTDNLASLIAQYSTLKDIELIMELGRYLVGEAGLYVCKVVDVKESRGTTYAVCDGGLHHHLANSGNFGQVIRKNYPVVVGNKVGCSNDELSTATIVGPLCTPLDILADKVPLPPIEIGDYIAVYQSGAYGATASPQAFLSQPELSEILL</sequence>
<comment type="similarity">
    <text evidence="4">Belongs to the Orn/Lys/Arg decarboxylase class-II family.</text>
</comment>
<feature type="modified residue" description="N6-(pyridoxal phosphate)lysine" evidence="3">
    <location>
        <position position="66"/>
    </location>
</feature>
<dbReference type="Gene3D" id="3.20.20.10">
    <property type="entry name" value="Alanine racemase"/>
    <property type="match status" value="1"/>
</dbReference>
<evidence type="ECO:0000313" key="7">
    <source>
        <dbReference type="EMBL" id="REL28558.1"/>
    </source>
</evidence>
<keyword evidence="2 3" id="KW-0663">Pyridoxal phosphate</keyword>
<dbReference type="GO" id="GO:0008836">
    <property type="term" value="F:diaminopimelate decarboxylase activity"/>
    <property type="evidence" value="ECO:0007669"/>
    <property type="project" value="TreeGrafter"/>
</dbReference>
<gene>
    <name evidence="7" type="ORF">DXX93_19635</name>
</gene>
<dbReference type="NCBIfam" id="TIGR03099">
    <property type="entry name" value="dCO2ase_PEP1"/>
    <property type="match status" value="1"/>
</dbReference>
<dbReference type="InterPro" id="IPR000183">
    <property type="entry name" value="Orn/DAP/Arg_de-COase"/>
</dbReference>
<comment type="cofactor">
    <cofactor evidence="1 3">
        <name>pyridoxal 5'-phosphate</name>
        <dbReference type="ChEBI" id="CHEBI:597326"/>
    </cofactor>
</comment>
<dbReference type="InterPro" id="IPR029066">
    <property type="entry name" value="PLP-binding_barrel"/>
</dbReference>
<dbReference type="SUPFAM" id="SSF51419">
    <property type="entry name" value="PLP-binding barrel"/>
    <property type="match status" value="1"/>
</dbReference>
<dbReference type="SUPFAM" id="SSF50621">
    <property type="entry name" value="Alanine racemase C-terminal domain-like"/>
    <property type="match status" value="1"/>
</dbReference>
<proteinExistence type="inferred from homology"/>
<dbReference type="OrthoDB" id="9802147at2"/>
<dbReference type="RefSeq" id="WP_116009590.1">
    <property type="nucleotide sequence ID" value="NZ_QUOU01000001.1"/>
</dbReference>
<organism evidence="7 8">
    <name type="scientific">Thalassotalea euphylliae</name>
    <dbReference type="NCBI Taxonomy" id="1655234"/>
    <lineage>
        <taxon>Bacteria</taxon>
        <taxon>Pseudomonadati</taxon>
        <taxon>Pseudomonadota</taxon>
        <taxon>Gammaproteobacteria</taxon>
        <taxon>Alteromonadales</taxon>
        <taxon>Colwelliaceae</taxon>
        <taxon>Thalassotalea</taxon>
    </lineage>
</organism>
<feature type="domain" description="Orn/DAP/Arg decarboxylase 2 C-terminal" evidence="5">
    <location>
        <begin position="36"/>
        <end position="386"/>
    </location>
</feature>
<accession>A0A3E0TVE4</accession>
<evidence type="ECO:0000256" key="2">
    <source>
        <dbReference type="ARBA" id="ARBA00022898"/>
    </source>
</evidence>
<evidence type="ECO:0000259" key="6">
    <source>
        <dbReference type="Pfam" id="PF02784"/>
    </source>
</evidence>
<dbReference type="PANTHER" id="PTHR43727">
    <property type="entry name" value="DIAMINOPIMELATE DECARBOXYLASE"/>
    <property type="match status" value="1"/>
</dbReference>
<feature type="active site" description="Proton donor" evidence="3">
    <location>
        <position position="359"/>
    </location>
</feature>
<name>A0A3E0TVE4_9GAMM</name>
<dbReference type="AlphaFoldDB" id="A0A3E0TVE4"/>
<dbReference type="EMBL" id="QUOU01000001">
    <property type="protein sequence ID" value="REL28558.1"/>
    <property type="molecule type" value="Genomic_DNA"/>
</dbReference>
<dbReference type="InterPro" id="IPR017530">
    <property type="entry name" value="DCO2ase_PEP1"/>
</dbReference>
<dbReference type="Pfam" id="PF00278">
    <property type="entry name" value="Orn_DAP_Arg_deC"/>
    <property type="match status" value="1"/>
</dbReference>
<evidence type="ECO:0000256" key="1">
    <source>
        <dbReference type="ARBA" id="ARBA00001933"/>
    </source>
</evidence>